<proteinExistence type="predicted"/>
<comment type="caution">
    <text evidence="1">The sequence shown here is derived from an EMBL/GenBank/DDBJ whole genome shotgun (WGS) entry which is preliminary data.</text>
</comment>
<sequence>MAPEDILLSLASLANYPPHQTQAKSLVLGLGDPSGLPGASGPSSHHQGPWAHLSQIWPSISSVPQMAKRTPGPKLAKKHSLATFNPWPLGNHQRPPNQARKGFPFIQGKDFSSPMYSVPWIQEWCIYGMIYHYPSIQC</sequence>
<organism evidence="1 2">
    <name type="scientific">Austropuccinia psidii MF-1</name>
    <dbReference type="NCBI Taxonomy" id="1389203"/>
    <lineage>
        <taxon>Eukaryota</taxon>
        <taxon>Fungi</taxon>
        <taxon>Dikarya</taxon>
        <taxon>Basidiomycota</taxon>
        <taxon>Pucciniomycotina</taxon>
        <taxon>Pucciniomycetes</taxon>
        <taxon>Pucciniales</taxon>
        <taxon>Sphaerophragmiaceae</taxon>
        <taxon>Austropuccinia</taxon>
    </lineage>
</organism>
<protein>
    <submittedName>
        <fullName evidence="1">Uncharacterized protein</fullName>
    </submittedName>
</protein>
<dbReference type="Proteomes" id="UP000765509">
    <property type="component" value="Unassembled WGS sequence"/>
</dbReference>
<dbReference type="EMBL" id="AVOT02002482">
    <property type="protein sequence ID" value="MBW0470523.1"/>
    <property type="molecule type" value="Genomic_DNA"/>
</dbReference>
<accession>A0A9Q3BSL2</accession>
<gene>
    <name evidence="1" type="ORF">O181_010238</name>
</gene>
<name>A0A9Q3BSL2_9BASI</name>
<evidence type="ECO:0000313" key="1">
    <source>
        <dbReference type="EMBL" id="MBW0470523.1"/>
    </source>
</evidence>
<reference evidence="1" key="1">
    <citation type="submission" date="2021-03" db="EMBL/GenBank/DDBJ databases">
        <title>Draft genome sequence of rust myrtle Austropuccinia psidii MF-1, a brazilian biotype.</title>
        <authorList>
            <person name="Quecine M.C."/>
            <person name="Pachon D.M.R."/>
            <person name="Bonatelli M.L."/>
            <person name="Correr F.H."/>
            <person name="Franceschini L.M."/>
            <person name="Leite T.F."/>
            <person name="Margarido G.R.A."/>
            <person name="Almeida C.A."/>
            <person name="Ferrarezi J.A."/>
            <person name="Labate C.A."/>
        </authorList>
    </citation>
    <scope>NUCLEOTIDE SEQUENCE</scope>
    <source>
        <strain evidence="1">MF-1</strain>
    </source>
</reference>
<evidence type="ECO:0000313" key="2">
    <source>
        <dbReference type="Proteomes" id="UP000765509"/>
    </source>
</evidence>
<dbReference type="AlphaFoldDB" id="A0A9Q3BSL2"/>
<keyword evidence="2" id="KW-1185">Reference proteome</keyword>